<sequence>MSSPALIIPERIEEVPALEGSVLVPLVHKEIAGSTEDLRIVEHPLVVQEGLDLPSTGPSDTPVQVETVDTSINKEAASTEECPNVVDSGETILEPLVQSSEVKDQLPLESTSQLDAEGDPSNTFASELLAVSEPSTAMYGAGAAIDDLT</sequence>
<organism evidence="1 2">
    <name type="scientific">Persea americana</name>
    <name type="common">Avocado</name>
    <dbReference type="NCBI Taxonomy" id="3435"/>
    <lineage>
        <taxon>Eukaryota</taxon>
        <taxon>Viridiplantae</taxon>
        <taxon>Streptophyta</taxon>
        <taxon>Embryophyta</taxon>
        <taxon>Tracheophyta</taxon>
        <taxon>Spermatophyta</taxon>
        <taxon>Magnoliopsida</taxon>
        <taxon>Magnoliidae</taxon>
        <taxon>Laurales</taxon>
        <taxon>Lauraceae</taxon>
        <taxon>Persea</taxon>
    </lineage>
</organism>
<proteinExistence type="predicted"/>
<accession>A0ACC2LHN0</accession>
<dbReference type="EMBL" id="CM056816">
    <property type="protein sequence ID" value="KAJ8632673.1"/>
    <property type="molecule type" value="Genomic_DNA"/>
</dbReference>
<dbReference type="Proteomes" id="UP001234297">
    <property type="component" value="Chromosome 8"/>
</dbReference>
<protein>
    <submittedName>
        <fullName evidence="1">Uncharacterized protein</fullName>
    </submittedName>
</protein>
<keyword evidence="2" id="KW-1185">Reference proteome</keyword>
<reference evidence="1 2" key="1">
    <citation type="journal article" date="2022" name="Hortic Res">
        <title>A haplotype resolved chromosomal level avocado genome allows analysis of novel avocado genes.</title>
        <authorList>
            <person name="Nath O."/>
            <person name="Fletcher S.J."/>
            <person name="Hayward A."/>
            <person name="Shaw L.M."/>
            <person name="Masouleh A.K."/>
            <person name="Furtado A."/>
            <person name="Henry R.J."/>
            <person name="Mitter N."/>
        </authorList>
    </citation>
    <scope>NUCLEOTIDE SEQUENCE [LARGE SCALE GENOMIC DNA]</scope>
    <source>
        <strain evidence="2">cv. Hass</strain>
    </source>
</reference>
<comment type="caution">
    <text evidence="1">The sequence shown here is derived from an EMBL/GenBank/DDBJ whole genome shotgun (WGS) entry which is preliminary data.</text>
</comment>
<evidence type="ECO:0000313" key="2">
    <source>
        <dbReference type="Proteomes" id="UP001234297"/>
    </source>
</evidence>
<gene>
    <name evidence="1" type="ORF">MRB53_026009</name>
</gene>
<evidence type="ECO:0000313" key="1">
    <source>
        <dbReference type="EMBL" id="KAJ8632673.1"/>
    </source>
</evidence>
<name>A0ACC2LHN0_PERAE</name>